<evidence type="ECO:0000256" key="2">
    <source>
        <dbReference type="ARBA" id="ARBA00023002"/>
    </source>
</evidence>
<keyword evidence="5" id="KW-1185">Reference proteome</keyword>
<dbReference type="PANTHER" id="PTHR43115">
    <property type="entry name" value="DEHYDROGENASE/REDUCTASE SDR FAMILY MEMBER 11"/>
    <property type="match status" value="1"/>
</dbReference>
<dbReference type="SUPFAM" id="SSF51735">
    <property type="entry name" value="NAD(P)-binding Rossmann-fold domains"/>
    <property type="match status" value="1"/>
</dbReference>
<accession>A0A265NGB7</accession>
<sequence>MPKLKGKTAVITGASSGIGAAIAQHLAEEGANVVLAARRKERLDALAAEINGNKKGQALVVETDVAKKADIDNMTQKAVEAFGTIDIFVNNAGVVLNGAIREGEVEKWDQMIDVNVKGVLYGINAVLPDMLKRSSGHIVNTDSVSGHEVTKTSGVYSATKYAVRAISMGLEKELARTGVRVTNISPGMVETERNSERLPNNRKPLQTDDIARAVVYAVTQPEHVNVNEITVRPV</sequence>
<evidence type="ECO:0000313" key="4">
    <source>
        <dbReference type="EMBL" id="OZU90529.1"/>
    </source>
</evidence>
<organism evidence="4 5">
    <name type="scientific">Virgibacillus indicus</name>
    <dbReference type="NCBI Taxonomy" id="2024554"/>
    <lineage>
        <taxon>Bacteria</taxon>
        <taxon>Bacillati</taxon>
        <taxon>Bacillota</taxon>
        <taxon>Bacilli</taxon>
        <taxon>Bacillales</taxon>
        <taxon>Bacillaceae</taxon>
        <taxon>Virgibacillus</taxon>
    </lineage>
</organism>
<dbReference type="Proteomes" id="UP000216498">
    <property type="component" value="Unassembled WGS sequence"/>
</dbReference>
<dbReference type="FunFam" id="3.40.50.720:FF:000047">
    <property type="entry name" value="NADP-dependent L-serine/L-allo-threonine dehydrogenase"/>
    <property type="match status" value="1"/>
</dbReference>
<dbReference type="AlphaFoldDB" id="A0A265NGB7"/>
<name>A0A265NGB7_9BACI</name>
<dbReference type="OrthoDB" id="9775296at2"/>
<dbReference type="PRINTS" id="PR00081">
    <property type="entry name" value="GDHRDH"/>
</dbReference>
<dbReference type="PANTHER" id="PTHR43115:SF4">
    <property type="entry name" value="DEHYDROGENASE_REDUCTASE SDR FAMILY MEMBER 11"/>
    <property type="match status" value="1"/>
</dbReference>
<evidence type="ECO:0000256" key="1">
    <source>
        <dbReference type="ARBA" id="ARBA00006484"/>
    </source>
</evidence>
<dbReference type="InterPro" id="IPR036291">
    <property type="entry name" value="NAD(P)-bd_dom_sf"/>
</dbReference>
<dbReference type="Gene3D" id="3.40.50.720">
    <property type="entry name" value="NAD(P)-binding Rossmann-like Domain"/>
    <property type="match status" value="1"/>
</dbReference>
<dbReference type="RefSeq" id="WP_094884160.1">
    <property type="nucleotide sequence ID" value="NZ_NPMS01000001.1"/>
</dbReference>
<dbReference type="PIRSF" id="PIRSF000126">
    <property type="entry name" value="11-beta-HSD1"/>
    <property type="match status" value="1"/>
</dbReference>
<evidence type="ECO:0000313" key="5">
    <source>
        <dbReference type="Proteomes" id="UP000216498"/>
    </source>
</evidence>
<proteinExistence type="inferred from homology"/>
<comment type="similarity">
    <text evidence="1 3">Belongs to the short-chain dehydrogenases/reductases (SDR) family.</text>
</comment>
<dbReference type="EMBL" id="NPMS01000001">
    <property type="protein sequence ID" value="OZU90529.1"/>
    <property type="molecule type" value="Genomic_DNA"/>
</dbReference>
<gene>
    <name evidence="4" type="ORF">CIL03_05115</name>
</gene>
<keyword evidence="2" id="KW-0560">Oxidoreductase</keyword>
<dbReference type="InterPro" id="IPR002347">
    <property type="entry name" value="SDR_fam"/>
</dbReference>
<dbReference type="PRINTS" id="PR00080">
    <property type="entry name" value="SDRFAMILY"/>
</dbReference>
<protein>
    <submittedName>
        <fullName evidence="4">Oxidoreductase</fullName>
    </submittedName>
</protein>
<comment type="caution">
    <text evidence="4">The sequence shown here is derived from an EMBL/GenBank/DDBJ whole genome shotgun (WGS) entry which is preliminary data.</text>
</comment>
<dbReference type="GO" id="GO:0016616">
    <property type="term" value="F:oxidoreductase activity, acting on the CH-OH group of donors, NAD or NADP as acceptor"/>
    <property type="evidence" value="ECO:0007669"/>
    <property type="project" value="UniProtKB-ARBA"/>
</dbReference>
<dbReference type="Pfam" id="PF00106">
    <property type="entry name" value="adh_short"/>
    <property type="match status" value="1"/>
</dbReference>
<reference evidence="4 5" key="1">
    <citation type="submission" date="2017-08" db="EMBL/GenBank/DDBJ databases">
        <title>Virgibacillus indicus sp. nov. and Virgibacillus profoundi sp. nov, two moderately halophilic bacteria isolated from marine sediment by using the Microfluidic Streak Plate.</title>
        <authorList>
            <person name="Xu B."/>
            <person name="Hu B."/>
            <person name="Wang J."/>
            <person name="Zhu Y."/>
            <person name="Huang L."/>
            <person name="Du W."/>
            <person name="Huang Y."/>
        </authorList>
    </citation>
    <scope>NUCLEOTIDE SEQUENCE [LARGE SCALE GENOMIC DNA]</scope>
    <source>
        <strain evidence="4 5">IO3-P2-C2</strain>
    </source>
</reference>
<evidence type="ECO:0000256" key="3">
    <source>
        <dbReference type="RuleBase" id="RU000363"/>
    </source>
</evidence>